<evidence type="ECO:0000313" key="2">
    <source>
        <dbReference type="Proteomes" id="UP000516320"/>
    </source>
</evidence>
<sequence length="58" mass="6838">MDWYRLLPASSPTAFIFSMFFLSGAFFKLGKPELPEQDYTPRFSEEKHGVYWDLSEEP</sequence>
<accession>A0A7H0SLZ7</accession>
<organism evidence="1 2">
    <name type="scientific">Corynebacterium poyangense</name>
    <dbReference type="NCBI Taxonomy" id="2684405"/>
    <lineage>
        <taxon>Bacteria</taxon>
        <taxon>Bacillati</taxon>
        <taxon>Actinomycetota</taxon>
        <taxon>Actinomycetes</taxon>
        <taxon>Mycobacteriales</taxon>
        <taxon>Corynebacteriaceae</taxon>
        <taxon>Corynebacterium</taxon>
    </lineage>
</organism>
<dbReference type="KEGG" id="cpoy:GP475_02185"/>
<dbReference type="Proteomes" id="UP000516320">
    <property type="component" value="Chromosome"/>
</dbReference>
<evidence type="ECO:0000313" key="1">
    <source>
        <dbReference type="EMBL" id="QNQ89572.1"/>
    </source>
</evidence>
<proteinExistence type="predicted"/>
<reference evidence="1 2" key="1">
    <citation type="submission" date="2019-12" db="EMBL/GenBank/DDBJ databases">
        <title>Corynebacterium sp. nov., isolated from feces of the Anser Albifrons in China.</title>
        <authorList>
            <person name="Liu Q."/>
        </authorList>
    </citation>
    <scope>NUCLEOTIDE SEQUENCE [LARGE SCALE GENOMIC DNA]</scope>
    <source>
        <strain evidence="1 2">4H37-19</strain>
    </source>
</reference>
<name>A0A7H0SLZ7_9CORY</name>
<dbReference type="AlphaFoldDB" id="A0A7H0SLZ7"/>
<protein>
    <submittedName>
        <fullName evidence="1">Uncharacterized protein</fullName>
    </submittedName>
</protein>
<gene>
    <name evidence="1" type="ORF">GP475_02185</name>
</gene>
<dbReference type="RefSeq" id="WP_187975026.1">
    <property type="nucleotide sequence ID" value="NZ_CP046884.1"/>
</dbReference>
<keyword evidence="2" id="KW-1185">Reference proteome</keyword>
<dbReference type="EMBL" id="CP046884">
    <property type="protein sequence ID" value="QNQ89572.1"/>
    <property type="molecule type" value="Genomic_DNA"/>
</dbReference>